<evidence type="ECO:0000256" key="11">
    <source>
        <dbReference type="ARBA" id="ARBA00049010"/>
    </source>
</evidence>
<comment type="similarity">
    <text evidence="3">Belongs to the NADH dehydrogenase family.</text>
</comment>
<keyword evidence="6" id="KW-0274">FAD</keyword>
<evidence type="ECO:0000259" key="12">
    <source>
        <dbReference type="Pfam" id="PF07992"/>
    </source>
</evidence>
<keyword evidence="4" id="KW-0285">Flavoprotein</keyword>
<keyword evidence="5" id="KW-0999">Mitochondrion inner membrane</keyword>
<dbReference type="InterPro" id="IPR045024">
    <property type="entry name" value="NDH-2"/>
</dbReference>
<evidence type="ECO:0000256" key="1">
    <source>
        <dbReference type="ARBA" id="ARBA00004275"/>
    </source>
</evidence>
<evidence type="ECO:0000256" key="7">
    <source>
        <dbReference type="ARBA" id="ARBA00023002"/>
    </source>
</evidence>
<dbReference type="PANTHER" id="PTHR43706">
    <property type="entry name" value="NADH DEHYDROGENASE"/>
    <property type="match status" value="1"/>
</dbReference>
<keyword evidence="10" id="KW-0576">Peroxisome</keyword>
<evidence type="ECO:0000256" key="4">
    <source>
        <dbReference type="ARBA" id="ARBA00022630"/>
    </source>
</evidence>
<dbReference type="PANTHER" id="PTHR43706:SF4">
    <property type="entry name" value="NADH:UBIQUINONE REDUCTASE (NON-ELECTROGENIC)"/>
    <property type="match status" value="1"/>
</dbReference>
<proteinExistence type="inferred from homology"/>
<keyword evidence="9" id="KW-0496">Mitochondrion</keyword>
<comment type="catalytic activity">
    <reaction evidence="11">
        <text>a ubiquinone + NADH + H(+) = a ubiquinol + NAD(+)</text>
        <dbReference type="Rhea" id="RHEA:23152"/>
        <dbReference type="Rhea" id="RHEA-COMP:9565"/>
        <dbReference type="Rhea" id="RHEA-COMP:9566"/>
        <dbReference type="ChEBI" id="CHEBI:15378"/>
        <dbReference type="ChEBI" id="CHEBI:16389"/>
        <dbReference type="ChEBI" id="CHEBI:17976"/>
        <dbReference type="ChEBI" id="CHEBI:57540"/>
        <dbReference type="ChEBI" id="CHEBI:57945"/>
    </reaction>
</comment>
<evidence type="ECO:0000256" key="2">
    <source>
        <dbReference type="ARBA" id="ARBA00004637"/>
    </source>
</evidence>
<dbReference type="Gene3D" id="3.50.50.100">
    <property type="match status" value="1"/>
</dbReference>
<organism evidence="13 14">
    <name type="scientific">Castilleja foliolosa</name>
    <dbReference type="NCBI Taxonomy" id="1961234"/>
    <lineage>
        <taxon>Eukaryota</taxon>
        <taxon>Viridiplantae</taxon>
        <taxon>Streptophyta</taxon>
        <taxon>Embryophyta</taxon>
        <taxon>Tracheophyta</taxon>
        <taxon>Spermatophyta</taxon>
        <taxon>Magnoliopsida</taxon>
        <taxon>eudicotyledons</taxon>
        <taxon>Gunneridae</taxon>
        <taxon>Pentapetalae</taxon>
        <taxon>asterids</taxon>
        <taxon>lamiids</taxon>
        <taxon>Lamiales</taxon>
        <taxon>Orobanchaceae</taxon>
        <taxon>Pedicularideae</taxon>
        <taxon>Castillejinae</taxon>
        <taxon>Castilleja</taxon>
    </lineage>
</organism>
<evidence type="ECO:0000256" key="5">
    <source>
        <dbReference type="ARBA" id="ARBA00022792"/>
    </source>
</evidence>
<dbReference type="GO" id="GO:0005743">
    <property type="term" value="C:mitochondrial inner membrane"/>
    <property type="evidence" value="ECO:0007669"/>
    <property type="project" value="UniProtKB-SubCell"/>
</dbReference>
<keyword evidence="14" id="KW-1185">Reference proteome</keyword>
<evidence type="ECO:0000313" key="13">
    <source>
        <dbReference type="EMBL" id="KAL3627683.1"/>
    </source>
</evidence>
<dbReference type="Proteomes" id="UP001632038">
    <property type="component" value="Unassembled WGS sequence"/>
</dbReference>
<protein>
    <submittedName>
        <fullName evidence="13">Internal alternative NAD(P)H-ubiquinone oxidoreductase A1, mitochondrial</fullName>
        <ecNumber evidence="13">1.6.5.9</ecNumber>
    </submittedName>
</protein>
<evidence type="ECO:0000256" key="9">
    <source>
        <dbReference type="ARBA" id="ARBA00023128"/>
    </source>
</evidence>
<dbReference type="EC" id="1.6.5.9" evidence="13"/>
<dbReference type="InterPro" id="IPR023753">
    <property type="entry name" value="FAD/NAD-binding_dom"/>
</dbReference>
<keyword evidence="5" id="KW-0472">Membrane</keyword>
<dbReference type="EMBL" id="JAVIJP010000039">
    <property type="protein sequence ID" value="KAL3627683.1"/>
    <property type="molecule type" value="Genomic_DNA"/>
</dbReference>
<feature type="domain" description="FAD/NAD(P)-binding" evidence="12">
    <location>
        <begin position="8"/>
        <end position="47"/>
    </location>
</feature>
<sequence>MSLGPSEFVKSLDLPKSPGGRIGVDEWLRVPAVEDVFALGDCAGFLEKVGSPVLPALAQ</sequence>
<gene>
    <name evidence="13" type="primary">NDA1_1</name>
    <name evidence="13" type="ORF">CASFOL_029046</name>
</gene>
<keyword evidence="7 13" id="KW-0560">Oxidoreductase</keyword>
<dbReference type="AlphaFoldDB" id="A0ABD3CCX3"/>
<dbReference type="Pfam" id="PF07992">
    <property type="entry name" value="Pyr_redox_2"/>
    <property type="match status" value="1"/>
</dbReference>
<reference evidence="14" key="1">
    <citation type="journal article" date="2024" name="IScience">
        <title>Strigolactones Initiate the Formation of Haustorium-like Structures in Castilleja.</title>
        <authorList>
            <person name="Buerger M."/>
            <person name="Peterson D."/>
            <person name="Chory J."/>
        </authorList>
    </citation>
    <scope>NUCLEOTIDE SEQUENCE [LARGE SCALE GENOMIC DNA]</scope>
</reference>
<dbReference type="GO" id="GO:0050136">
    <property type="term" value="F:NADH dehydrogenase (quinone) (non-electrogenic) activity"/>
    <property type="evidence" value="ECO:0007669"/>
    <property type="project" value="UniProtKB-EC"/>
</dbReference>
<dbReference type="SUPFAM" id="SSF51905">
    <property type="entry name" value="FAD/NAD(P)-binding domain"/>
    <property type="match status" value="1"/>
</dbReference>
<dbReference type="GO" id="GO:0005777">
    <property type="term" value="C:peroxisome"/>
    <property type="evidence" value="ECO:0007669"/>
    <property type="project" value="UniProtKB-SubCell"/>
</dbReference>
<accession>A0ABD3CCX3</accession>
<evidence type="ECO:0000256" key="3">
    <source>
        <dbReference type="ARBA" id="ARBA00005272"/>
    </source>
</evidence>
<name>A0ABD3CCX3_9LAMI</name>
<evidence type="ECO:0000313" key="14">
    <source>
        <dbReference type="Proteomes" id="UP001632038"/>
    </source>
</evidence>
<evidence type="ECO:0000256" key="8">
    <source>
        <dbReference type="ARBA" id="ARBA00023027"/>
    </source>
</evidence>
<dbReference type="InterPro" id="IPR036188">
    <property type="entry name" value="FAD/NAD-bd_sf"/>
</dbReference>
<evidence type="ECO:0000256" key="10">
    <source>
        <dbReference type="ARBA" id="ARBA00023140"/>
    </source>
</evidence>
<evidence type="ECO:0000256" key="6">
    <source>
        <dbReference type="ARBA" id="ARBA00022827"/>
    </source>
</evidence>
<comment type="caution">
    <text evidence="13">The sequence shown here is derived from an EMBL/GenBank/DDBJ whole genome shotgun (WGS) entry which is preliminary data.</text>
</comment>
<keyword evidence="8" id="KW-0520">NAD</keyword>
<comment type="subcellular location">
    <subcellularLocation>
        <location evidence="2">Mitochondrion inner membrane</location>
        <topology evidence="2">Peripheral membrane protein</topology>
    </subcellularLocation>
    <subcellularLocation>
        <location evidence="1">Peroxisome</location>
    </subcellularLocation>
</comment>